<organism evidence="1 2">
    <name type="scientific">Marinobacter nauticus</name>
    <name type="common">Marinobacter hydrocarbonoclasticus</name>
    <name type="synonym">Marinobacter aquaeolei</name>
    <dbReference type="NCBI Taxonomy" id="2743"/>
    <lineage>
        <taxon>Bacteria</taxon>
        <taxon>Pseudomonadati</taxon>
        <taxon>Pseudomonadota</taxon>
        <taxon>Gammaproteobacteria</taxon>
        <taxon>Pseudomonadales</taxon>
        <taxon>Marinobacteraceae</taxon>
        <taxon>Marinobacter</taxon>
    </lineage>
</organism>
<reference evidence="1 2" key="1">
    <citation type="journal article" date="2018" name="Nat. Biotechnol.">
        <title>A standardized bacterial taxonomy based on genome phylogeny substantially revises the tree of life.</title>
        <authorList>
            <person name="Parks D.H."/>
            <person name="Chuvochina M."/>
            <person name="Waite D.W."/>
            <person name="Rinke C."/>
            <person name="Skarshewski A."/>
            <person name="Chaumeil P.A."/>
            <person name="Hugenholtz P."/>
        </authorList>
    </citation>
    <scope>NUCLEOTIDE SEQUENCE [LARGE SCALE GENOMIC DNA]</scope>
    <source>
        <strain evidence="1">UBA9049</strain>
    </source>
</reference>
<feature type="non-terminal residue" evidence="1">
    <location>
        <position position="1"/>
    </location>
</feature>
<dbReference type="EMBL" id="DLYI01000016">
    <property type="protein sequence ID" value="HAC26498.1"/>
    <property type="molecule type" value="Genomic_DNA"/>
</dbReference>
<comment type="caution">
    <text evidence="1">The sequence shown here is derived from an EMBL/GenBank/DDBJ whole genome shotgun (WGS) entry which is preliminary data.</text>
</comment>
<evidence type="ECO:0000313" key="1">
    <source>
        <dbReference type="EMBL" id="HAC26498.1"/>
    </source>
</evidence>
<name>A0A3B8WG85_MARNT</name>
<accession>A0A3B8WG85</accession>
<feature type="non-terminal residue" evidence="1">
    <location>
        <position position="114"/>
    </location>
</feature>
<sequence length="114" mass="12639">LNQSDMELIAGANAMPGFTSNRHQAYWQLLEHEEPAELFANEAMTEYTPEPCHLLPEPTEGQNVLADYSSQGLTLQRHPLALLREQGHLRHCLTADQLKATRPGIPVQVAGLVT</sequence>
<protein>
    <submittedName>
        <fullName evidence="1">Error-prone DNA polymerase</fullName>
    </submittedName>
</protein>
<gene>
    <name evidence="1" type="ORF">DCF82_01540</name>
</gene>
<evidence type="ECO:0000313" key="2">
    <source>
        <dbReference type="Proteomes" id="UP000261325"/>
    </source>
</evidence>
<proteinExistence type="predicted"/>
<dbReference type="AlphaFoldDB" id="A0A3B8WG85"/>
<dbReference type="Proteomes" id="UP000261325">
    <property type="component" value="Unassembled WGS sequence"/>
</dbReference>